<evidence type="ECO:0000313" key="9">
    <source>
        <dbReference type="EMBL" id="RMZ95588.1"/>
    </source>
</evidence>
<keyword evidence="5 8" id="KW-0812">Transmembrane</keyword>
<evidence type="ECO:0000313" key="10">
    <source>
        <dbReference type="Proteomes" id="UP000276133"/>
    </source>
</evidence>
<dbReference type="Gene3D" id="1.20.1250.20">
    <property type="entry name" value="MFS general substrate transporter like domains"/>
    <property type="match status" value="1"/>
</dbReference>
<proteinExistence type="inferred from homology"/>
<evidence type="ECO:0000256" key="2">
    <source>
        <dbReference type="ARBA" id="ARBA00008335"/>
    </source>
</evidence>
<feature type="transmembrane region" description="Helical" evidence="8">
    <location>
        <begin position="473"/>
        <end position="497"/>
    </location>
</feature>
<dbReference type="PANTHER" id="PTHR11328">
    <property type="entry name" value="MAJOR FACILITATOR SUPERFAMILY DOMAIN-CONTAINING PROTEIN"/>
    <property type="match status" value="1"/>
</dbReference>
<feature type="transmembrane region" description="Helical" evidence="8">
    <location>
        <begin position="430"/>
        <end position="453"/>
    </location>
</feature>
<dbReference type="STRING" id="10195.A0A3M7P951"/>
<reference evidence="9 10" key="1">
    <citation type="journal article" date="2018" name="Sci. Rep.">
        <title>Genomic signatures of local adaptation to the degree of environmental predictability in rotifers.</title>
        <authorList>
            <person name="Franch-Gras L."/>
            <person name="Hahn C."/>
            <person name="Garcia-Roger E.M."/>
            <person name="Carmona M.J."/>
            <person name="Serra M."/>
            <person name="Gomez A."/>
        </authorList>
    </citation>
    <scope>NUCLEOTIDE SEQUENCE [LARGE SCALE GENOMIC DNA]</scope>
    <source>
        <strain evidence="9">HYR1</strain>
    </source>
</reference>
<evidence type="ECO:0000256" key="8">
    <source>
        <dbReference type="SAM" id="Phobius"/>
    </source>
</evidence>
<dbReference type="InterPro" id="IPR039672">
    <property type="entry name" value="MFS_2"/>
</dbReference>
<dbReference type="SUPFAM" id="SSF103473">
    <property type="entry name" value="MFS general substrate transporter"/>
    <property type="match status" value="1"/>
</dbReference>
<dbReference type="Pfam" id="PF13347">
    <property type="entry name" value="MFS_2"/>
    <property type="match status" value="1"/>
</dbReference>
<evidence type="ECO:0000256" key="5">
    <source>
        <dbReference type="ARBA" id="ARBA00022692"/>
    </source>
</evidence>
<feature type="transmembrane region" description="Helical" evidence="8">
    <location>
        <begin position="251"/>
        <end position="273"/>
    </location>
</feature>
<evidence type="ECO:0000256" key="6">
    <source>
        <dbReference type="ARBA" id="ARBA00022989"/>
    </source>
</evidence>
<comment type="caution">
    <text evidence="9">The sequence shown here is derived from an EMBL/GenBank/DDBJ whole genome shotgun (WGS) entry which is preliminary data.</text>
</comment>
<keyword evidence="4" id="KW-1003">Cell membrane</keyword>
<feature type="transmembrane region" description="Helical" evidence="8">
    <location>
        <begin position="185"/>
        <end position="207"/>
    </location>
</feature>
<name>A0A3M7P951_BRAPC</name>
<dbReference type="EMBL" id="REGN01012366">
    <property type="protein sequence ID" value="RMZ95588.1"/>
    <property type="molecule type" value="Genomic_DNA"/>
</dbReference>
<feature type="transmembrane region" description="Helical" evidence="8">
    <location>
        <begin position="334"/>
        <end position="353"/>
    </location>
</feature>
<gene>
    <name evidence="9" type="ORF">BpHYR1_024730</name>
</gene>
<sequence length="522" mass="59192">MNDAEYDDLHTESLNFNSLATKKQKFEQDGLILKNEGKLSVFQKICFAVGGLPYQMCGNALGLFISPFLLEVAQIRPKQVSVILFSGRGWDAVTDPLIGFLVNRTNTRFGKLRPWIIFPVPLAIFCYIMIWYVPDISRSSKTVWYLVFYCFFQTFLSCLHVPYTSLTMYLTPDQAERDSATGYRMVFEVFGVLLAAVIQGIVISIYGSTVNCDATTLAQGTTLPFVNDSSLISNNISDNFESSENKLSEGYLLSASIMSFIYFLCCLTTFFGTKEMKDVITDHNKDFFKSFKSVFSHKSYITLLLAFLFNSLAVQLVQSNLALFCKYTVDAGDQYQYLIIVLLVSSILSLPLWQYLMIKLGKKTTYAIGLILLIPNLFILLYIENTIWLLYIVCVISGMGIAVNFLLPWSMLPDVIDEFMIKTGERKESIFYSFYVFFTKLASGVAVAASALVLEFSGYIDCPDGCCKQPSSISLALRMLIVPGPIILLLMSLIFIWKHPIDENRRKELKERLHEIRHDQVF</sequence>
<feature type="transmembrane region" description="Helical" evidence="8">
    <location>
        <begin position="114"/>
        <end position="132"/>
    </location>
</feature>
<keyword evidence="10" id="KW-1185">Reference proteome</keyword>
<keyword evidence="6 8" id="KW-1133">Transmembrane helix</keyword>
<keyword evidence="7 8" id="KW-0472">Membrane</keyword>
<organism evidence="9 10">
    <name type="scientific">Brachionus plicatilis</name>
    <name type="common">Marine rotifer</name>
    <name type="synonym">Brachionus muelleri</name>
    <dbReference type="NCBI Taxonomy" id="10195"/>
    <lineage>
        <taxon>Eukaryota</taxon>
        <taxon>Metazoa</taxon>
        <taxon>Spiralia</taxon>
        <taxon>Gnathifera</taxon>
        <taxon>Rotifera</taxon>
        <taxon>Eurotatoria</taxon>
        <taxon>Monogononta</taxon>
        <taxon>Pseudotrocha</taxon>
        <taxon>Ploima</taxon>
        <taxon>Brachionidae</taxon>
        <taxon>Brachionus</taxon>
    </lineage>
</organism>
<evidence type="ECO:0000256" key="3">
    <source>
        <dbReference type="ARBA" id="ARBA00022448"/>
    </source>
</evidence>
<feature type="transmembrane region" description="Helical" evidence="8">
    <location>
        <begin position="389"/>
        <end position="409"/>
    </location>
</feature>
<accession>A0A3M7P951</accession>
<comment type="subcellular location">
    <subcellularLocation>
        <location evidence="1">Cell membrane</location>
        <topology evidence="1">Multi-pass membrane protein</topology>
    </subcellularLocation>
</comment>
<feature type="transmembrane region" description="Helical" evidence="8">
    <location>
        <begin position="144"/>
        <end position="164"/>
    </location>
</feature>
<evidence type="ECO:0000256" key="4">
    <source>
        <dbReference type="ARBA" id="ARBA00022475"/>
    </source>
</evidence>
<dbReference type="PANTHER" id="PTHR11328:SF24">
    <property type="entry name" value="MAJOR FACILITATOR SUPERFAMILY (MFS) PROFILE DOMAIN-CONTAINING PROTEIN"/>
    <property type="match status" value="1"/>
</dbReference>
<evidence type="ECO:0000256" key="7">
    <source>
        <dbReference type="ARBA" id="ARBA00023136"/>
    </source>
</evidence>
<protein>
    <submittedName>
        <fullName evidence="9">Sodium-dependent lysophosphatidylcholine symporter 1</fullName>
    </submittedName>
</protein>
<comment type="similarity">
    <text evidence="2">Belongs to the major facilitator superfamily.</text>
</comment>
<evidence type="ECO:0000256" key="1">
    <source>
        <dbReference type="ARBA" id="ARBA00004651"/>
    </source>
</evidence>
<dbReference type="OrthoDB" id="197206at2759"/>
<feature type="transmembrane region" description="Helical" evidence="8">
    <location>
        <begin position="294"/>
        <end position="314"/>
    </location>
</feature>
<dbReference type="Proteomes" id="UP000276133">
    <property type="component" value="Unassembled WGS sequence"/>
</dbReference>
<keyword evidence="3" id="KW-0813">Transport</keyword>
<dbReference type="GO" id="GO:0008643">
    <property type="term" value="P:carbohydrate transport"/>
    <property type="evidence" value="ECO:0007669"/>
    <property type="project" value="InterPro"/>
</dbReference>
<dbReference type="GO" id="GO:0015293">
    <property type="term" value="F:symporter activity"/>
    <property type="evidence" value="ECO:0007669"/>
    <property type="project" value="InterPro"/>
</dbReference>
<feature type="transmembrane region" description="Helical" evidence="8">
    <location>
        <begin position="365"/>
        <end position="383"/>
    </location>
</feature>
<dbReference type="InterPro" id="IPR036259">
    <property type="entry name" value="MFS_trans_sf"/>
</dbReference>
<dbReference type="AlphaFoldDB" id="A0A3M7P951"/>
<dbReference type="FunFam" id="1.20.1250.20:FF:000183">
    <property type="entry name" value="sodium-dependent lysophosphatidylcholine symporter 1 isoform X2"/>
    <property type="match status" value="1"/>
</dbReference>
<dbReference type="GO" id="GO:0005886">
    <property type="term" value="C:plasma membrane"/>
    <property type="evidence" value="ECO:0007669"/>
    <property type="project" value="UniProtKB-SubCell"/>
</dbReference>